<sequence length="301" mass="33241">MLLKLMATSPTEPHLLPASSNHGKITQGTSKIAIDGQSLRPSQDPIQNWYTHDDGPWSPVPKVTPVLLDIISDDGFQSKQTCNRLPHSDFGYGSRRSIVDTSVISSDALERDQDCQSPTGHIENYRPFGDVEEMHQQQHDARSWYTDIIEDKGQKVQGAIDHGPRLSAQNPDLTKNKHLLVDYPLPLGSFPSFKWVGSPKGTIEFSADGANLTACADTGSDLDLMNFGCALRKGLKIDWRKRTRVMLADETIVETIGQVHISSVQLPGLDSFGMSFHVLPNLPYDGKRCILVIKLIGSSPR</sequence>
<evidence type="ECO:0000313" key="2">
    <source>
        <dbReference type="Proteomes" id="UP000184330"/>
    </source>
</evidence>
<gene>
    <name evidence="1" type="ORF">PAC_14884</name>
</gene>
<dbReference type="CDD" id="cd00303">
    <property type="entry name" value="retropepsin_like"/>
    <property type="match status" value="1"/>
</dbReference>
<protein>
    <submittedName>
        <fullName evidence="1">Uncharacterized protein</fullName>
    </submittedName>
</protein>
<name>A0A1L7XIY2_9HELO</name>
<organism evidence="1 2">
    <name type="scientific">Phialocephala subalpina</name>
    <dbReference type="NCBI Taxonomy" id="576137"/>
    <lineage>
        <taxon>Eukaryota</taxon>
        <taxon>Fungi</taxon>
        <taxon>Dikarya</taxon>
        <taxon>Ascomycota</taxon>
        <taxon>Pezizomycotina</taxon>
        <taxon>Leotiomycetes</taxon>
        <taxon>Helotiales</taxon>
        <taxon>Mollisiaceae</taxon>
        <taxon>Phialocephala</taxon>
        <taxon>Phialocephala fortinii species complex</taxon>
    </lineage>
</organism>
<proteinExistence type="predicted"/>
<dbReference type="Gene3D" id="2.40.70.10">
    <property type="entry name" value="Acid Proteases"/>
    <property type="match status" value="1"/>
</dbReference>
<dbReference type="OrthoDB" id="6077919at2759"/>
<dbReference type="EMBL" id="FJOG01000028">
    <property type="protein sequence ID" value="CZR64984.1"/>
    <property type="molecule type" value="Genomic_DNA"/>
</dbReference>
<dbReference type="STRING" id="576137.A0A1L7XIY2"/>
<keyword evidence="2" id="KW-1185">Reference proteome</keyword>
<dbReference type="Proteomes" id="UP000184330">
    <property type="component" value="Unassembled WGS sequence"/>
</dbReference>
<reference evidence="1 2" key="1">
    <citation type="submission" date="2016-03" db="EMBL/GenBank/DDBJ databases">
        <authorList>
            <person name="Ploux O."/>
        </authorList>
    </citation>
    <scope>NUCLEOTIDE SEQUENCE [LARGE SCALE GENOMIC DNA]</scope>
    <source>
        <strain evidence="1 2">UAMH 11012</strain>
    </source>
</reference>
<dbReference type="AlphaFoldDB" id="A0A1L7XIY2"/>
<accession>A0A1L7XIY2</accession>
<evidence type="ECO:0000313" key="1">
    <source>
        <dbReference type="EMBL" id="CZR64984.1"/>
    </source>
</evidence>
<dbReference type="InterPro" id="IPR021109">
    <property type="entry name" value="Peptidase_aspartic_dom_sf"/>
</dbReference>